<evidence type="ECO:0000313" key="1">
    <source>
        <dbReference type="EMBL" id="TBL77422.1"/>
    </source>
</evidence>
<sequence length="181" mass="21062">MFTMLNVLKSQEQLKLSLSDFHNIQYLCDGKSPIYRLNAEFDNYQGMKLYQHPDKEKAIQGLIQALSKTSCPPDRVFVFNQFDLHVSAEWYPPFPLLLKDVEQYWTLIDNFVKYVGTFDFAKGQFNTGVFSDSPGELTEREKQFIRTFGVSVRINPMETLDFHRLSPKSSPQEITVVDARY</sequence>
<keyword evidence="2" id="KW-1185">Reference proteome</keyword>
<dbReference type="EMBL" id="SIRE01000012">
    <property type="protein sequence ID" value="TBL77422.1"/>
    <property type="molecule type" value="Genomic_DNA"/>
</dbReference>
<organism evidence="1 2">
    <name type="scientific">Paenibacillus thalictri</name>
    <dbReference type="NCBI Taxonomy" id="2527873"/>
    <lineage>
        <taxon>Bacteria</taxon>
        <taxon>Bacillati</taxon>
        <taxon>Bacillota</taxon>
        <taxon>Bacilli</taxon>
        <taxon>Bacillales</taxon>
        <taxon>Paenibacillaceae</taxon>
        <taxon>Paenibacillus</taxon>
    </lineage>
</organism>
<evidence type="ECO:0000313" key="2">
    <source>
        <dbReference type="Proteomes" id="UP000293142"/>
    </source>
</evidence>
<reference evidence="1 2" key="1">
    <citation type="submission" date="2019-02" db="EMBL/GenBank/DDBJ databases">
        <title>Paenibacillus sp. nov., isolated from surface-sterilized tissue of Thalictrum simplex L.</title>
        <authorList>
            <person name="Tuo L."/>
        </authorList>
    </citation>
    <scope>NUCLEOTIDE SEQUENCE [LARGE SCALE GENOMIC DNA]</scope>
    <source>
        <strain evidence="1 2">N2SHLJ1</strain>
    </source>
</reference>
<dbReference type="RefSeq" id="WP_165452473.1">
    <property type="nucleotide sequence ID" value="NZ_SIRE01000012.1"/>
</dbReference>
<dbReference type="AlphaFoldDB" id="A0A4Q9DSV3"/>
<gene>
    <name evidence="1" type="ORF">EYB31_18300</name>
</gene>
<dbReference type="Proteomes" id="UP000293142">
    <property type="component" value="Unassembled WGS sequence"/>
</dbReference>
<comment type="caution">
    <text evidence="1">The sequence shown here is derived from an EMBL/GenBank/DDBJ whole genome shotgun (WGS) entry which is preliminary data.</text>
</comment>
<proteinExistence type="predicted"/>
<accession>A0A4Q9DSV3</accession>
<protein>
    <submittedName>
        <fullName evidence="1">Uncharacterized protein</fullName>
    </submittedName>
</protein>
<name>A0A4Q9DSV3_9BACL</name>